<dbReference type="AlphaFoldDB" id="A0A369V4A9"/>
<reference evidence="8 9" key="1">
    <citation type="submission" date="2018-07" db="EMBL/GenBank/DDBJ databases">
        <title>Genome guided investigation of antibiotics producing actinomycetales strain isolated from a Macau mangrove ecosystem.</title>
        <authorList>
            <person name="Hu D."/>
        </authorList>
    </citation>
    <scope>NUCLEOTIDE SEQUENCE [LARGE SCALE GENOMIC DNA]</scope>
    <source>
        <strain evidence="8 9">2297</strain>
    </source>
</reference>
<protein>
    <submittedName>
        <fullName evidence="8">YihY/virulence factor BrkB family protein</fullName>
    </submittedName>
</protein>
<feature type="transmembrane region" description="Helical" evidence="7">
    <location>
        <begin position="236"/>
        <end position="264"/>
    </location>
</feature>
<accession>A0A369V4A9</accession>
<keyword evidence="4 7" id="KW-1133">Transmembrane helix</keyword>
<evidence type="ECO:0000256" key="3">
    <source>
        <dbReference type="ARBA" id="ARBA00022692"/>
    </source>
</evidence>
<dbReference type="EMBL" id="QQBH01000010">
    <property type="protein sequence ID" value="RDD87844.1"/>
    <property type="molecule type" value="Genomic_DNA"/>
</dbReference>
<evidence type="ECO:0000256" key="2">
    <source>
        <dbReference type="ARBA" id="ARBA00022475"/>
    </source>
</evidence>
<feature type="compositionally biased region" description="Basic and acidic residues" evidence="6">
    <location>
        <begin position="330"/>
        <end position="348"/>
    </location>
</feature>
<organism evidence="8 9">
    <name type="scientific">Streptomyces parvulus</name>
    <dbReference type="NCBI Taxonomy" id="146923"/>
    <lineage>
        <taxon>Bacteria</taxon>
        <taxon>Bacillati</taxon>
        <taxon>Actinomycetota</taxon>
        <taxon>Actinomycetes</taxon>
        <taxon>Kitasatosporales</taxon>
        <taxon>Streptomycetaceae</taxon>
        <taxon>Streptomyces</taxon>
    </lineage>
</organism>
<evidence type="ECO:0000256" key="1">
    <source>
        <dbReference type="ARBA" id="ARBA00004651"/>
    </source>
</evidence>
<evidence type="ECO:0000256" key="7">
    <source>
        <dbReference type="SAM" id="Phobius"/>
    </source>
</evidence>
<dbReference type="NCBIfam" id="TIGR00765">
    <property type="entry name" value="yihY_not_rbn"/>
    <property type="match status" value="1"/>
</dbReference>
<proteinExistence type="predicted"/>
<feature type="transmembrane region" description="Helical" evidence="7">
    <location>
        <begin position="211"/>
        <end position="229"/>
    </location>
</feature>
<dbReference type="PANTHER" id="PTHR30213:SF0">
    <property type="entry name" value="UPF0761 MEMBRANE PROTEIN YIHY"/>
    <property type="match status" value="1"/>
</dbReference>
<feature type="compositionally biased region" description="Pro residues" evidence="6">
    <location>
        <begin position="314"/>
        <end position="326"/>
    </location>
</feature>
<sequence length="348" mass="37141">MGTVVHVPQTRDMIGDELSGDEAWTALRRYGGRRLVTDAFLRFRYADGFSFARALAFQLVIGMVPFAIALVGVSAALHTESVGRLIELTLGEIVPPASAELVHEGLLATREHADADTAGTVAMWLGLGFALLNLASAMAQIERGCNRIYGIERDRPFLEKYGRSLLLAVGAGGPLVLGFLVTVAGGAVGGAVAEVFDWPGAWLDWWNRGKIPLGVALACMASAVVLRWAPRRDQPGYTWLVFGSVVQLVLWITATWLLALYVAYSGSFGSLYGPLTALMALFLWANLAGVALFLGVAFAAQLEAARAGITSPVHPDPGSGPGPAARPPRQRTDGERPTPLTERPRHTA</sequence>
<dbReference type="PANTHER" id="PTHR30213">
    <property type="entry name" value="INNER MEMBRANE PROTEIN YHJD"/>
    <property type="match status" value="1"/>
</dbReference>
<comment type="caution">
    <text evidence="8">The sequence shown here is derived from an EMBL/GenBank/DDBJ whole genome shotgun (WGS) entry which is preliminary data.</text>
</comment>
<comment type="subcellular location">
    <subcellularLocation>
        <location evidence="1">Cell membrane</location>
        <topology evidence="1">Multi-pass membrane protein</topology>
    </subcellularLocation>
</comment>
<evidence type="ECO:0000313" key="8">
    <source>
        <dbReference type="EMBL" id="RDD87844.1"/>
    </source>
</evidence>
<dbReference type="Proteomes" id="UP000253742">
    <property type="component" value="Unassembled WGS sequence"/>
</dbReference>
<dbReference type="GO" id="GO:0005886">
    <property type="term" value="C:plasma membrane"/>
    <property type="evidence" value="ECO:0007669"/>
    <property type="project" value="UniProtKB-SubCell"/>
</dbReference>
<dbReference type="Pfam" id="PF03631">
    <property type="entry name" value="Virul_fac_BrkB"/>
    <property type="match status" value="1"/>
</dbReference>
<feature type="region of interest" description="Disordered" evidence="6">
    <location>
        <begin position="310"/>
        <end position="348"/>
    </location>
</feature>
<dbReference type="InterPro" id="IPR017039">
    <property type="entry name" value="Virul_fac_BrkB"/>
</dbReference>
<feature type="transmembrane region" description="Helical" evidence="7">
    <location>
        <begin position="165"/>
        <end position="191"/>
    </location>
</feature>
<feature type="transmembrane region" description="Helical" evidence="7">
    <location>
        <begin position="54"/>
        <end position="77"/>
    </location>
</feature>
<evidence type="ECO:0000256" key="5">
    <source>
        <dbReference type="ARBA" id="ARBA00023136"/>
    </source>
</evidence>
<keyword evidence="3 7" id="KW-0812">Transmembrane</keyword>
<keyword evidence="2" id="KW-1003">Cell membrane</keyword>
<evidence type="ECO:0000256" key="4">
    <source>
        <dbReference type="ARBA" id="ARBA00022989"/>
    </source>
</evidence>
<evidence type="ECO:0000256" key="6">
    <source>
        <dbReference type="SAM" id="MobiDB-lite"/>
    </source>
</evidence>
<dbReference type="RefSeq" id="WP_114529700.1">
    <property type="nucleotide sequence ID" value="NZ_QQBH01000010.1"/>
</dbReference>
<evidence type="ECO:0000313" key="9">
    <source>
        <dbReference type="Proteomes" id="UP000253742"/>
    </source>
</evidence>
<dbReference type="OrthoDB" id="3769784at2"/>
<feature type="transmembrane region" description="Helical" evidence="7">
    <location>
        <begin position="121"/>
        <end position="139"/>
    </location>
</feature>
<feature type="transmembrane region" description="Helical" evidence="7">
    <location>
        <begin position="276"/>
        <end position="300"/>
    </location>
</feature>
<name>A0A369V4A9_9ACTN</name>
<keyword evidence="5 7" id="KW-0472">Membrane</keyword>
<gene>
    <name evidence="8" type="ORF">DVZ84_17355</name>
</gene>